<dbReference type="EMBL" id="SWKU01000009">
    <property type="protein sequence ID" value="KAF3003446.1"/>
    <property type="molecule type" value="Genomic_DNA"/>
</dbReference>
<protein>
    <submittedName>
        <fullName evidence="1">Uncharacterized protein</fullName>
    </submittedName>
</protein>
<dbReference type="Proteomes" id="UP000801428">
    <property type="component" value="Unassembled WGS sequence"/>
</dbReference>
<comment type="caution">
    <text evidence="1">The sequence shown here is derived from an EMBL/GenBank/DDBJ whole genome shotgun (WGS) entry which is preliminary data.</text>
</comment>
<dbReference type="AlphaFoldDB" id="A0A9P4TG21"/>
<keyword evidence="2" id="KW-1185">Reference proteome</keyword>
<reference evidence="1" key="1">
    <citation type="submission" date="2019-04" db="EMBL/GenBank/DDBJ databases">
        <title>Sequencing of skin fungus with MAO and IRED activity.</title>
        <authorList>
            <person name="Marsaioli A.J."/>
            <person name="Bonatto J.M.C."/>
            <person name="Reis Junior O."/>
        </authorList>
    </citation>
    <scope>NUCLEOTIDE SEQUENCE</scope>
    <source>
        <strain evidence="1">30M1</strain>
    </source>
</reference>
<evidence type="ECO:0000313" key="1">
    <source>
        <dbReference type="EMBL" id="KAF3003446.1"/>
    </source>
</evidence>
<sequence length="305" mass="34234">MAEQTGTKPGTQAEKFQRDLRAFHDIDVSVLPPHYTLVFAEQKVFQSSSSHRLVLGSINTGKGTTYPIWAHLTKTEKGCEVYFRYDASSSVPWAQHDRITLVKPFCDVPSETTKSKYSPLASLVVYYFIMAGLWDKFPPQNSKSNASSTALRKACKEIIARTEAENEGMDWQASTDHGKPEVPITRPVTTAEIENQLYQQLLQTQALAQGDEMADLIEALGNAYDLVQKHQFLEAEVNAKEAQLADKIDALRKTFGIAQMHSTWASALFTKEIPQNQQSAAIPTFDMQKEELDGMIKEFDEQYGM</sequence>
<proteinExistence type="predicted"/>
<evidence type="ECO:0000313" key="2">
    <source>
        <dbReference type="Proteomes" id="UP000801428"/>
    </source>
</evidence>
<accession>A0A9P4TG21</accession>
<gene>
    <name evidence="1" type="ORF">E8E13_002370</name>
</gene>
<organism evidence="1 2">
    <name type="scientific">Curvularia kusanoi</name>
    <name type="common">Cochliobolus kusanoi</name>
    <dbReference type="NCBI Taxonomy" id="90978"/>
    <lineage>
        <taxon>Eukaryota</taxon>
        <taxon>Fungi</taxon>
        <taxon>Dikarya</taxon>
        <taxon>Ascomycota</taxon>
        <taxon>Pezizomycotina</taxon>
        <taxon>Dothideomycetes</taxon>
        <taxon>Pleosporomycetidae</taxon>
        <taxon>Pleosporales</taxon>
        <taxon>Pleosporineae</taxon>
        <taxon>Pleosporaceae</taxon>
        <taxon>Curvularia</taxon>
    </lineage>
</organism>
<name>A0A9P4TG21_CURKU</name>